<keyword evidence="1" id="KW-1133">Transmembrane helix</keyword>
<name>A0A0S3SH31_PHAAN</name>
<sequence length="131" mass="14617">MQELLKRGIIPVATVCGVLEFGCPRVFAVEGVVDARYGVIGQSILLLRNTWPKVLQVLRIFKEQGLVLAVLLGLSAFFFMAETSITTLWAWEGIAFKLAKKKKGMMIGFVSFEDEELKSSSKNFEGKTTKR</sequence>
<dbReference type="EMBL" id="AP015040">
    <property type="protein sequence ID" value="BAT92182.1"/>
    <property type="molecule type" value="Genomic_DNA"/>
</dbReference>
<organism evidence="2 3">
    <name type="scientific">Vigna angularis var. angularis</name>
    <dbReference type="NCBI Taxonomy" id="157739"/>
    <lineage>
        <taxon>Eukaryota</taxon>
        <taxon>Viridiplantae</taxon>
        <taxon>Streptophyta</taxon>
        <taxon>Embryophyta</taxon>
        <taxon>Tracheophyta</taxon>
        <taxon>Spermatophyta</taxon>
        <taxon>Magnoliopsida</taxon>
        <taxon>eudicotyledons</taxon>
        <taxon>Gunneridae</taxon>
        <taxon>Pentapetalae</taxon>
        <taxon>rosids</taxon>
        <taxon>fabids</taxon>
        <taxon>Fabales</taxon>
        <taxon>Fabaceae</taxon>
        <taxon>Papilionoideae</taxon>
        <taxon>50 kb inversion clade</taxon>
        <taxon>NPAAA clade</taxon>
        <taxon>indigoferoid/millettioid clade</taxon>
        <taxon>Phaseoleae</taxon>
        <taxon>Vigna</taxon>
    </lineage>
</organism>
<keyword evidence="1" id="KW-0472">Membrane</keyword>
<reference evidence="2 3" key="1">
    <citation type="journal article" date="2015" name="Sci. Rep.">
        <title>The power of single molecule real-time sequencing technology in the de novo assembly of a eukaryotic genome.</title>
        <authorList>
            <person name="Sakai H."/>
            <person name="Naito K."/>
            <person name="Ogiso-Tanaka E."/>
            <person name="Takahashi Y."/>
            <person name="Iseki K."/>
            <person name="Muto C."/>
            <person name="Satou K."/>
            <person name="Teruya K."/>
            <person name="Shiroma A."/>
            <person name="Shimoji M."/>
            <person name="Hirano T."/>
            <person name="Itoh T."/>
            <person name="Kaga A."/>
            <person name="Tomooka N."/>
        </authorList>
    </citation>
    <scope>NUCLEOTIDE SEQUENCE [LARGE SCALE GENOMIC DNA]</scope>
    <source>
        <strain evidence="3">cv. Shumari</strain>
    </source>
</reference>
<evidence type="ECO:0000256" key="1">
    <source>
        <dbReference type="SAM" id="Phobius"/>
    </source>
</evidence>
<protein>
    <recommendedName>
        <fullName evidence="4">CNNM transmembrane domain-containing protein</fullName>
    </recommendedName>
</protein>
<proteinExistence type="predicted"/>
<feature type="transmembrane region" description="Helical" evidence="1">
    <location>
        <begin position="66"/>
        <end position="91"/>
    </location>
</feature>
<accession>A0A0S3SH31</accession>
<evidence type="ECO:0000313" key="3">
    <source>
        <dbReference type="Proteomes" id="UP000291084"/>
    </source>
</evidence>
<evidence type="ECO:0000313" key="2">
    <source>
        <dbReference type="EMBL" id="BAT92182.1"/>
    </source>
</evidence>
<keyword evidence="1" id="KW-0812">Transmembrane</keyword>
<dbReference type="OrthoDB" id="1732695at2759"/>
<dbReference type="Proteomes" id="UP000291084">
    <property type="component" value="Chromosome 7"/>
</dbReference>
<keyword evidence="3" id="KW-1185">Reference proteome</keyword>
<dbReference type="AlphaFoldDB" id="A0A0S3SH31"/>
<evidence type="ECO:0008006" key="4">
    <source>
        <dbReference type="Google" id="ProtNLM"/>
    </source>
</evidence>
<gene>
    <name evidence="2" type="primary">Vigan.07G086100</name>
    <name evidence="2" type="ORF">VIGAN_07086100</name>
</gene>